<keyword evidence="1" id="KW-0479">Metal-binding</keyword>
<evidence type="ECO:0000313" key="5">
    <source>
        <dbReference type="Proteomes" id="UP000426246"/>
    </source>
</evidence>
<evidence type="ECO:0000259" key="3">
    <source>
        <dbReference type="PROSITE" id="PS51677"/>
    </source>
</evidence>
<evidence type="ECO:0000313" key="4">
    <source>
        <dbReference type="EMBL" id="QGR00329.1"/>
    </source>
</evidence>
<organism evidence="4 5">
    <name type="scientific">Paenibacillus psychroresistens</name>
    <dbReference type="NCBI Taxonomy" id="1778678"/>
    <lineage>
        <taxon>Bacteria</taxon>
        <taxon>Bacillati</taxon>
        <taxon>Bacillota</taxon>
        <taxon>Bacilli</taxon>
        <taxon>Bacillales</taxon>
        <taxon>Paenibacillaceae</taxon>
        <taxon>Paenibacillus</taxon>
    </lineage>
</organism>
<proteinExistence type="predicted"/>
<accession>A0A6B8S024</accession>
<dbReference type="AlphaFoldDB" id="A0A6B8S024"/>
<sequence>MTGTLSHAQEAPLINKNRYYYEKRGDIVWEVPNSEKIIALTFDDGPDPEDTPTILDLLAQYQVKATFFVVGKKVDMYPELAKREVFEGHELANHTYNHLYINKRMTEDSIHKEILKAEQTIINTTGFKPHLFRPPGGFYSENLIHVLQKTGYQMIMWSWHQDSKDWNRPGVDRIVSSVIQKTRNGDIVLLHDYVEGETQTIEALKQILPQLKAKGYRFVTVSELLTYRKTTTVKK</sequence>
<dbReference type="GO" id="GO:0046872">
    <property type="term" value="F:metal ion binding"/>
    <property type="evidence" value="ECO:0007669"/>
    <property type="project" value="UniProtKB-KW"/>
</dbReference>
<dbReference type="Pfam" id="PF01522">
    <property type="entry name" value="Polysacc_deac_1"/>
    <property type="match status" value="1"/>
</dbReference>
<gene>
    <name evidence="4" type="ORF">EHS13_31125</name>
</gene>
<dbReference type="GO" id="GO:0005975">
    <property type="term" value="P:carbohydrate metabolic process"/>
    <property type="evidence" value="ECO:0007669"/>
    <property type="project" value="InterPro"/>
</dbReference>
<dbReference type="InterPro" id="IPR002509">
    <property type="entry name" value="NODB_dom"/>
</dbReference>
<reference evidence="5" key="1">
    <citation type="submission" date="2018-11" db="EMBL/GenBank/DDBJ databases">
        <title>Complete genome sequence of Paenibacillus sp. ML311-T8.</title>
        <authorList>
            <person name="Nam Y.-D."/>
            <person name="Kang J."/>
            <person name="Chung W.-H."/>
            <person name="Park Y.S."/>
        </authorList>
    </citation>
    <scope>NUCLEOTIDE SEQUENCE [LARGE SCALE GENOMIC DNA]</scope>
    <source>
        <strain evidence="5">ML311-T8</strain>
    </source>
</reference>
<protein>
    <submittedName>
        <fullName evidence="4">Polysaccharide deacetylase family protein</fullName>
    </submittedName>
</protein>
<feature type="domain" description="NodB homology" evidence="3">
    <location>
        <begin position="36"/>
        <end position="219"/>
    </location>
</feature>
<name>A0A6B8S024_9BACL</name>
<dbReference type="OrthoDB" id="2649545at2"/>
<dbReference type="KEGG" id="ppsc:EHS13_31125"/>
<dbReference type="SUPFAM" id="SSF88713">
    <property type="entry name" value="Glycoside hydrolase/deacetylase"/>
    <property type="match status" value="1"/>
</dbReference>
<dbReference type="GO" id="GO:0016020">
    <property type="term" value="C:membrane"/>
    <property type="evidence" value="ECO:0007669"/>
    <property type="project" value="TreeGrafter"/>
</dbReference>
<dbReference type="InterPro" id="IPR011330">
    <property type="entry name" value="Glyco_hydro/deAcase_b/a-brl"/>
</dbReference>
<dbReference type="PANTHER" id="PTHR10587:SF133">
    <property type="entry name" value="CHITIN DEACETYLASE 1-RELATED"/>
    <property type="match status" value="1"/>
</dbReference>
<evidence type="ECO:0000256" key="2">
    <source>
        <dbReference type="ARBA" id="ARBA00022801"/>
    </source>
</evidence>
<evidence type="ECO:0000256" key="1">
    <source>
        <dbReference type="ARBA" id="ARBA00022723"/>
    </source>
</evidence>
<dbReference type="Proteomes" id="UP000426246">
    <property type="component" value="Chromosome"/>
</dbReference>
<dbReference type="CDD" id="cd10917">
    <property type="entry name" value="CE4_NodB_like_6s_7s"/>
    <property type="match status" value="1"/>
</dbReference>
<dbReference type="InterPro" id="IPR050248">
    <property type="entry name" value="Polysacc_deacetylase_ArnD"/>
</dbReference>
<keyword evidence="2" id="KW-0378">Hydrolase</keyword>
<dbReference type="EMBL" id="CP034235">
    <property type="protein sequence ID" value="QGR00329.1"/>
    <property type="molecule type" value="Genomic_DNA"/>
</dbReference>
<dbReference type="PROSITE" id="PS51677">
    <property type="entry name" value="NODB"/>
    <property type="match status" value="1"/>
</dbReference>
<dbReference type="GO" id="GO:0016810">
    <property type="term" value="F:hydrolase activity, acting on carbon-nitrogen (but not peptide) bonds"/>
    <property type="evidence" value="ECO:0007669"/>
    <property type="project" value="InterPro"/>
</dbReference>
<dbReference type="Gene3D" id="3.20.20.370">
    <property type="entry name" value="Glycoside hydrolase/deacetylase"/>
    <property type="match status" value="1"/>
</dbReference>
<dbReference type="PANTHER" id="PTHR10587">
    <property type="entry name" value="GLYCOSYL TRANSFERASE-RELATED"/>
    <property type="match status" value="1"/>
</dbReference>
<keyword evidence="5" id="KW-1185">Reference proteome</keyword>